<dbReference type="EMBL" id="GDQN01002468">
    <property type="protein sequence ID" value="JAT88586.1"/>
    <property type="molecule type" value="Transcribed_RNA"/>
</dbReference>
<reference evidence="4" key="1">
    <citation type="submission" date="2015-09" db="EMBL/GenBank/DDBJ databases">
        <title>De novo assembly of Pectinophora gossypiella (Pink Bollworm) gut transcriptome.</title>
        <authorList>
            <person name="Tassone E.E."/>
        </authorList>
    </citation>
    <scope>NUCLEOTIDE SEQUENCE</scope>
</reference>
<feature type="domain" description="BESS" evidence="3">
    <location>
        <begin position="118"/>
        <end position="157"/>
    </location>
</feature>
<keyword evidence="1" id="KW-0539">Nucleus</keyword>
<organism evidence="4">
    <name type="scientific">Pectinophora gossypiella</name>
    <name type="common">Cotton pink bollworm</name>
    <name type="synonym">Depressaria gossypiella</name>
    <dbReference type="NCBI Taxonomy" id="13191"/>
    <lineage>
        <taxon>Eukaryota</taxon>
        <taxon>Metazoa</taxon>
        <taxon>Ecdysozoa</taxon>
        <taxon>Arthropoda</taxon>
        <taxon>Hexapoda</taxon>
        <taxon>Insecta</taxon>
        <taxon>Pterygota</taxon>
        <taxon>Neoptera</taxon>
        <taxon>Endopterygota</taxon>
        <taxon>Lepidoptera</taxon>
        <taxon>Glossata</taxon>
        <taxon>Ditrysia</taxon>
        <taxon>Gelechioidea</taxon>
        <taxon>Gelechiidae</taxon>
        <taxon>Apatetrinae</taxon>
        <taxon>Pectinophora</taxon>
    </lineage>
</organism>
<dbReference type="AlphaFoldDB" id="A0A1E1WP23"/>
<feature type="region of interest" description="Disordered" evidence="2">
    <location>
        <begin position="98"/>
        <end position="119"/>
    </location>
</feature>
<dbReference type="GO" id="GO:0005634">
    <property type="term" value="C:nucleus"/>
    <property type="evidence" value="ECO:0007669"/>
    <property type="project" value="UniProtKB-SubCell"/>
</dbReference>
<protein>
    <recommendedName>
        <fullName evidence="3">BESS domain-containing protein</fullName>
    </recommendedName>
</protein>
<feature type="compositionally biased region" description="Basic and acidic residues" evidence="2">
    <location>
        <begin position="102"/>
        <end position="118"/>
    </location>
</feature>
<sequence>MNLRSCFARELRKQTKYENTSQERRRKYRYYKNMMFLQKHSAAQGVNETQGSEGYRSDNLEDWQGQNTENSYLEDEDSGSDCSVPIKKEKKGFEIVIEDPLEDMKPGPESVETQRQDPDQDINFVMSLVPMFRELPVSQKLKMQVDILKLFQQVVKK</sequence>
<dbReference type="GO" id="GO:0003677">
    <property type="term" value="F:DNA binding"/>
    <property type="evidence" value="ECO:0007669"/>
    <property type="project" value="InterPro"/>
</dbReference>
<evidence type="ECO:0000256" key="2">
    <source>
        <dbReference type="SAM" id="MobiDB-lite"/>
    </source>
</evidence>
<proteinExistence type="predicted"/>
<gene>
    <name evidence="4" type="ORF">g.19089</name>
</gene>
<name>A0A1E1WP23_PECGO</name>
<evidence type="ECO:0000259" key="3">
    <source>
        <dbReference type="PROSITE" id="PS51031"/>
    </source>
</evidence>
<evidence type="ECO:0000256" key="1">
    <source>
        <dbReference type="PROSITE-ProRule" id="PRU00371"/>
    </source>
</evidence>
<evidence type="ECO:0000313" key="4">
    <source>
        <dbReference type="EMBL" id="JAT88586.1"/>
    </source>
</evidence>
<dbReference type="InterPro" id="IPR004210">
    <property type="entry name" value="BESS_motif"/>
</dbReference>
<dbReference type="OrthoDB" id="8118596at2759"/>
<dbReference type="PROSITE" id="PS51031">
    <property type="entry name" value="BESS"/>
    <property type="match status" value="1"/>
</dbReference>
<feature type="region of interest" description="Disordered" evidence="2">
    <location>
        <begin position="42"/>
        <end position="85"/>
    </location>
</feature>
<accession>A0A1E1WP23</accession>
<comment type="subcellular location">
    <subcellularLocation>
        <location evidence="1">Nucleus</location>
    </subcellularLocation>
</comment>